<evidence type="ECO:0000313" key="1">
    <source>
        <dbReference type="EMBL" id="MBX06955.1"/>
    </source>
</evidence>
<name>A0A2P2KMN6_RHIMU</name>
<dbReference type="AlphaFoldDB" id="A0A2P2KMN6"/>
<dbReference type="EMBL" id="GGEC01026471">
    <property type="protein sequence ID" value="MBX06955.1"/>
    <property type="molecule type" value="Transcribed_RNA"/>
</dbReference>
<protein>
    <submittedName>
        <fullName evidence="1">Uncharacterized protein MANES_11G130100</fullName>
    </submittedName>
</protein>
<organism evidence="1">
    <name type="scientific">Rhizophora mucronata</name>
    <name type="common">Asiatic mangrove</name>
    <dbReference type="NCBI Taxonomy" id="61149"/>
    <lineage>
        <taxon>Eukaryota</taxon>
        <taxon>Viridiplantae</taxon>
        <taxon>Streptophyta</taxon>
        <taxon>Embryophyta</taxon>
        <taxon>Tracheophyta</taxon>
        <taxon>Spermatophyta</taxon>
        <taxon>Magnoliopsida</taxon>
        <taxon>eudicotyledons</taxon>
        <taxon>Gunneridae</taxon>
        <taxon>Pentapetalae</taxon>
        <taxon>rosids</taxon>
        <taxon>fabids</taxon>
        <taxon>Malpighiales</taxon>
        <taxon>Rhizophoraceae</taxon>
        <taxon>Rhizophora</taxon>
    </lineage>
</organism>
<sequence>MLRLLKSLELKIRFRFGLLPLIKSELKYHFSDKCLLQIYDPGNFSHIVLLLNADVNDG</sequence>
<reference evidence="1" key="1">
    <citation type="submission" date="2018-02" db="EMBL/GenBank/DDBJ databases">
        <title>Rhizophora mucronata_Transcriptome.</title>
        <authorList>
            <person name="Meera S.P."/>
            <person name="Sreeshan A."/>
            <person name="Augustine A."/>
        </authorList>
    </citation>
    <scope>NUCLEOTIDE SEQUENCE</scope>
    <source>
        <tissue evidence="1">Leaf</tissue>
    </source>
</reference>
<accession>A0A2P2KMN6</accession>
<proteinExistence type="predicted"/>